<sequence>MSPGPSVGVVDDELVKLLRDTADRLEAEDHGGLRGVVVVFPETGDGRANPGQTEGPLQALDALAAGHLAQPGLAGRQND</sequence>
<protein>
    <submittedName>
        <fullName evidence="1">Uncharacterized protein</fullName>
    </submittedName>
</protein>
<feature type="non-terminal residue" evidence="1">
    <location>
        <position position="79"/>
    </location>
</feature>
<gene>
    <name evidence="1" type="ORF">LCGC14_2741070</name>
</gene>
<organism evidence="1">
    <name type="scientific">marine sediment metagenome</name>
    <dbReference type="NCBI Taxonomy" id="412755"/>
    <lineage>
        <taxon>unclassified sequences</taxon>
        <taxon>metagenomes</taxon>
        <taxon>ecological metagenomes</taxon>
    </lineage>
</organism>
<reference evidence="1" key="1">
    <citation type="journal article" date="2015" name="Nature">
        <title>Complex archaea that bridge the gap between prokaryotes and eukaryotes.</title>
        <authorList>
            <person name="Spang A."/>
            <person name="Saw J.H."/>
            <person name="Jorgensen S.L."/>
            <person name="Zaremba-Niedzwiedzka K."/>
            <person name="Martijn J."/>
            <person name="Lind A.E."/>
            <person name="van Eijk R."/>
            <person name="Schleper C."/>
            <person name="Guy L."/>
            <person name="Ettema T.J."/>
        </authorList>
    </citation>
    <scope>NUCLEOTIDE SEQUENCE</scope>
</reference>
<dbReference type="AlphaFoldDB" id="A0A0F9BW45"/>
<accession>A0A0F9BW45</accession>
<evidence type="ECO:0000313" key="1">
    <source>
        <dbReference type="EMBL" id="KKK88641.1"/>
    </source>
</evidence>
<proteinExistence type="predicted"/>
<comment type="caution">
    <text evidence="1">The sequence shown here is derived from an EMBL/GenBank/DDBJ whole genome shotgun (WGS) entry which is preliminary data.</text>
</comment>
<dbReference type="EMBL" id="LAZR01049865">
    <property type="protein sequence ID" value="KKK88641.1"/>
    <property type="molecule type" value="Genomic_DNA"/>
</dbReference>
<name>A0A0F9BW45_9ZZZZ</name>